<dbReference type="AlphaFoldDB" id="A0A255GF11"/>
<dbReference type="OrthoDB" id="4426339at2"/>
<gene>
    <name evidence="1" type="ORF">CGZ94_07495</name>
</gene>
<dbReference type="Proteomes" id="UP000215896">
    <property type="component" value="Unassembled WGS sequence"/>
</dbReference>
<dbReference type="EMBL" id="NMVO01000012">
    <property type="protein sequence ID" value="OYO14439.1"/>
    <property type="molecule type" value="Genomic_DNA"/>
</dbReference>
<dbReference type="GO" id="GO:0008641">
    <property type="term" value="F:ubiquitin-like modifier activating enzyme activity"/>
    <property type="evidence" value="ECO:0007669"/>
    <property type="project" value="InterPro"/>
</dbReference>
<dbReference type="InterPro" id="IPR036390">
    <property type="entry name" value="WH_DNA-bd_sf"/>
</dbReference>
<protein>
    <recommendedName>
        <fullName evidence="3">Bacteriocin biosynthesis cyclodehydratase domain-containing protein</fullName>
    </recommendedName>
</protein>
<sequence>MPGAPRLDPALPVLERGDGTLQIGVETERGALIATTGPGDWGAALRLLDGRRSCAQVAAETGIPDTALAVLVTRLERLGLLTHGPARPRRRRPRVRLLGAGALGRAVAEAYLAAEIGGLQVVDPDPPALDLYPELRPSAGETLIAQLRAAGLGPVGGGDHWHSDRQPDHDLTVVASDTLECDRALTDTLLRQDRPHLLLRPLPDGVLLGPLVVPGVTCCTRCTDLVRRRDPAWPHLLAQLCRARSRPSPELLGWAAQTAVLQLRSWWENGAAETLGATLEVRRGNWSVRQRCWPRHPDCGCGGWP</sequence>
<evidence type="ECO:0000313" key="2">
    <source>
        <dbReference type="Proteomes" id="UP000215896"/>
    </source>
</evidence>
<organism evidence="1 2">
    <name type="scientific">Enemella evansiae</name>
    <dbReference type="NCBI Taxonomy" id="2016499"/>
    <lineage>
        <taxon>Bacteria</taxon>
        <taxon>Bacillati</taxon>
        <taxon>Actinomycetota</taxon>
        <taxon>Actinomycetes</taxon>
        <taxon>Propionibacteriales</taxon>
        <taxon>Propionibacteriaceae</taxon>
        <taxon>Enemella</taxon>
    </lineage>
</organism>
<proteinExistence type="predicted"/>
<keyword evidence="2" id="KW-1185">Reference proteome</keyword>
<name>A0A255GF11_9ACTN</name>
<comment type="caution">
    <text evidence="1">The sequence shown here is derived from an EMBL/GenBank/DDBJ whole genome shotgun (WGS) entry which is preliminary data.</text>
</comment>
<evidence type="ECO:0008006" key="3">
    <source>
        <dbReference type="Google" id="ProtNLM"/>
    </source>
</evidence>
<dbReference type="SUPFAM" id="SSF69572">
    <property type="entry name" value="Activating enzymes of the ubiquitin-like proteins"/>
    <property type="match status" value="1"/>
</dbReference>
<evidence type="ECO:0000313" key="1">
    <source>
        <dbReference type="EMBL" id="OYO14439.1"/>
    </source>
</evidence>
<accession>A0A255GF11</accession>
<dbReference type="Gene3D" id="3.40.50.720">
    <property type="entry name" value="NAD(P)-binding Rossmann-like Domain"/>
    <property type="match status" value="1"/>
</dbReference>
<dbReference type="InterPro" id="IPR035985">
    <property type="entry name" value="Ubiquitin-activating_enz"/>
</dbReference>
<dbReference type="RefSeq" id="WP_141212457.1">
    <property type="nucleotide sequence ID" value="NZ_NMVN01000016.1"/>
</dbReference>
<dbReference type="SUPFAM" id="SSF46785">
    <property type="entry name" value="Winged helix' DNA-binding domain"/>
    <property type="match status" value="1"/>
</dbReference>
<reference evidence="1 2" key="1">
    <citation type="submission" date="2017-07" db="EMBL/GenBank/DDBJ databases">
        <title>Draft whole genome sequences of clinical Proprionibacteriaceae strains.</title>
        <authorList>
            <person name="Bernier A.-M."/>
            <person name="Bernard K."/>
            <person name="Domingo M.-C."/>
        </authorList>
    </citation>
    <scope>NUCLEOTIDE SEQUENCE [LARGE SCALE GENOMIC DNA]</scope>
    <source>
        <strain evidence="1 2">NML 030167</strain>
    </source>
</reference>